<dbReference type="GO" id="GO:0000976">
    <property type="term" value="F:transcription cis-regulatory region binding"/>
    <property type="evidence" value="ECO:0007669"/>
    <property type="project" value="TreeGrafter"/>
</dbReference>
<dbReference type="PROSITE" id="PS50048">
    <property type="entry name" value="ZN2_CY6_FUNGAL_2"/>
    <property type="match status" value="1"/>
</dbReference>
<organism evidence="3 4">
    <name type="scientific">Pichia sorbitophila (strain ATCC MYA-4447 / BCRC 22081 / CBS 7064 / NBRC 10061 / NRRL Y-12695)</name>
    <name type="common">Hybrid yeast</name>
    <dbReference type="NCBI Taxonomy" id="559304"/>
    <lineage>
        <taxon>Eukaryota</taxon>
        <taxon>Fungi</taxon>
        <taxon>Dikarya</taxon>
        <taxon>Ascomycota</taxon>
        <taxon>Saccharomycotina</taxon>
        <taxon>Pichiomycetes</taxon>
        <taxon>Debaryomycetaceae</taxon>
        <taxon>Millerozyma</taxon>
    </lineage>
</organism>
<reference evidence="3 4" key="1">
    <citation type="journal article" date="2012" name="G3 (Bethesda)">
        <title>Pichia sorbitophila, an interspecies yeast hybrid reveals early steps of genome resolution following polyploidization.</title>
        <authorList>
            <person name="Leh Louis V."/>
            <person name="Despons L."/>
            <person name="Friedrich A."/>
            <person name="Martin T."/>
            <person name="Durrens P."/>
            <person name="Casaregola S."/>
            <person name="Neuveglise C."/>
            <person name="Fairhead C."/>
            <person name="Marck C."/>
            <person name="Cruz J.A."/>
            <person name="Straub M.L."/>
            <person name="Kugler V."/>
            <person name="Sacerdot C."/>
            <person name="Uzunov Z."/>
            <person name="Thierry A."/>
            <person name="Weiss S."/>
            <person name="Bleykasten C."/>
            <person name="De Montigny J."/>
            <person name="Jacques N."/>
            <person name="Jung P."/>
            <person name="Lemaire M."/>
            <person name="Mallet S."/>
            <person name="Morel G."/>
            <person name="Richard G.F."/>
            <person name="Sarkar A."/>
            <person name="Savel G."/>
            <person name="Schacherer J."/>
            <person name="Seret M.L."/>
            <person name="Talla E."/>
            <person name="Samson G."/>
            <person name="Jubin C."/>
            <person name="Poulain J."/>
            <person name="Vacherie B."/>
            <person name="Barbe V."/>
            <person name="Pelletier E."/>
            <person name="Sherman D.J."/>
            <person name="Westhof E."/>
            <person name="Weissenbach J."/>
            <person name="Baret P.V."/>
            <person name="Wincker P."/>
            <person name="Gaillardin C."/>
            <person name="Dujon B."/>
            <person name="Souciet J.L."/>
        </authorList>
    </citation>
    <scope>NUCLEOTIDE SEQUENCE [LARGE SCALE GENOMIC DNA]</scope>
    <source>
        <strain evidence="4">ATCC MYA-4447 / BCRC 22081 / CBS 7064 / NBRC 10061 / NRRL Y-12695</strain>
    </source>
</reference>
<dbReference type="SUPFAM" id="SSF57701">
    <property type="entry name" value="Zn2/Cys6 DNA-binding domain"/>
    <property type="match status" value="1"/>
</dbReference>
<dbReference type="AlphaFoldDB" id="G8YDV5"/>
<evidence type="ECO:0000256" key="1">
    <source>
        <dbReference type="ARBA" id="ARBA00023242"/>
    </source>
</evidence>
<dbReference type="PANTHER" id="PTHR37534:SF2">
    <property type="entry name" value="N-ACETYLTRANSFERASE DOMAIN-CONTAINING PROTEIN"/>
    <property type="match status" value="1"/>
</dbReference>
<dbReference type="GO" id="GO:0045944">
    <property type="term" value="P:positive regulation of transcription by RNA polymerase II"/>
    <property type="evidence" value="ECO:0007669"/>
    <property type="project" value="TreeGrafter"/>
</dbReference>
<dbReference type="OrthoDB" id="416217at2759"/>
<dbReference type="PROSITE" id="PS00463">
    <property type="entry name" value="ZN2_CY6_FUNGAL_1"/>
    <property type="match status" value="1"/>
</dbReference>
<dbReference type="STRING" id="559304.G8YDV5"/>
<dbReference type="CDD" id="cd00067">
    <property type="entry name" value="GAL4"/>
    <property type="match status" value="1"/>
</dbReference>
<sequence>MANRRDSNKRSRTRSGCLTCRDRHMKCDEQQPVCRNCLRSKRKCVRGIRLNFTQYSIYEPPRIGVELNSQYRILDQSITIASLYHNGRNQYEPYIDYHTPDELRESDIQYQKDVYYSLLSGSSSVVVDAEENRGFEEDYSQKPLLPSEQAVVGSSSQSAMTNRAESSVQNPTFVAEFYNNSIAENNDIINELMNEPVPFASEAGHHKDFIGHTALTQSEMPEQTEKTDESVPPIISQQVFQDFDTERFIHLIQGQKYYWLLDLFNELEVWKSIIPNYCLKLTEQNLGNESNSFLIECLLSCSEQASDDVPSLLSKQSNNWSKLQFKTLSINNSGSFERILISIVLIFLNVMSKLQSGKWQFDSRCQDILNQQTKLYDSVISKYENISETLWSKLKSIIFISSIHSVSILKFFISKQFKNDKPEVEPPTLALPHTEPIESYKDLNRFEISNINMLYDRFDYPQINYRLEVQQLRPNSVKSDSFLLRRVMWYLIKLDFHFTHPEHPDIDIDYDFIYNEVDIADIPLDEERLPCSLGGPAEDSQNLFFNRSERRAPSDELLRLSRKVILPNDKLIAVQLFKEFIKMMLSDGDDTIKSASKQRINLIFNTINNSHLEPDIGKLWHDNFKWVLDD</sequence>
<dbReference type="InterPro" id="IPR036864">
    <property type="entry name" value="Zn2-C6_fun-type_DNA-bd_sf"/>
</dbReference>
<dbReference type="SMART" id="SM00066">
    <property type="entry name" value="GAL4"/>
    <property type="match status" value="1"/>
</dbReference>
<keyword evidence="4" id="KW-1185">Reference proteome</keyword>
<dbReference type="Pfam" id="PF00172">
    <property type="entry name" value="Zn_clus"/>
    <property type="match status" value="1"/>
</dbReference>
<dbReference type="GO" id="GO:0008270">
    <property type="term" value="F:zinc ion binding"/>
    <property type="evidence" value="ECO:0007669"/>
    <property type="project" value="InterPro"/>
</dbReference>
<evidence type="ECO:0000313" key="3">
    <source>
        <dbReference type="EMBL" id="CCE81354.1"/>
    </source>
</evidence>
<dbReference type="GO" id="GO:0005634">
    <property type="term" value="C:nucleus"/>
    <property type="evidence" value="ECO:0007669"/>
    <property type="project" value="TreeGrafter"/>
</dbReference>
<dbReference type="GO" id="GO:0000981">
    <property type="term" value="F:DNA-binding transcription factor activity, RNA polymerase II-specific"/>
    <property type="evidence" value="ECO:0007669"/>
    <property type="project" value="InterPro"/>
</dbReference>
<dbReference type="eggNOG" id="ENOG502QT0Z">
    <property type="taxonomic scope" value="Eukaryota"/>
</dbReference>
<gene>
    <name evidence="3" type="primary">Piso0_001252</name>
    <name evidence="3" type="ORF">GNLVRS01_PISO0I00844g</name>
</gene>
<dbReference type="InParanoid" id="G8YDV5"/>
<feature type="domain" description="Zn(2)-C6 fungal-type" evidence="2">
    <location>
        <begin position="16"/>
        <end position="46"/>
    </location>
</feature>
<evidence type="ECO:0000259" key="2">
    <source>
        <dbReference type="PROSITE" id="PS50048"/>
    </source>
</evidence>
<dbReference type="EMBL" id="FO082051">
    <property type="protein sequence ID" value="CCE81354.1"/>
    <property type="molecule type" value="Genomic_DNA"/>
</dbReference>
<dbReference type="Gene3D" id="4.10.240.10">
    <property type="entry name" value="Zn(2)-C6 fungal-type DNA-binding domain"/>
    <property type="match status" value="1"/>
</dbReference>
<proteinExistence type="predicted"/>
<dbReference type="Proteomes" id="UP000005222">
    <property type="component" value="Chromosome I"/>
</dbReference>
<protein>
    <submittedName>
        <fullName evidence="3">Piso0_001252 protein</fullName>
    </submittedName>
</protein>
<evidence type="ECO:0000313" key="4">
    <source>
        <dbReference type="Proteomes" id="UP000005222"/>
    </source>
</evidence>
<dbReference type="PANTHER" id="PTHR37534">
    <property type="entry name" value="TRANSCRIPTIONAL ACTIVATOR PROTEIN UGA3"/>
    <property type="match status" value="1"/>
</dbReference>
<accession>G8YDV5</accession>
<dbReference type="HOGENOM" id="CLU_410587_0_0_1"/>
<name>G8YDV5_PICSO</name>
<dbReference type="InterPro" id="IPR001138">
    <property type="entry name" value="Zn2Cys6_DnaBD"/>
</dbReference>
<keyword evidence="1" id="KW-0539">Nucleus</keyword>
<dbReference type="OMA" id="CYRGIRL"/>